<dbReference type="GO" id="GO:0016491">
    <property type="term" value="F:oxidoreductase activity"/>
    <property type="evidence" value="ECO:0007669"/>
    <property type="project" value="TreeGrafter"/>
</dbReference>
<dbReference type="GeneTree" id="ENSGT00940000154284"/>
<comment type="similarity">
    <text evidence="1">Belongs to the selenoprotein M/F family.</text>
</comment>
<dbReference type="GO" id="GO:0005788">
    <property type="term" value="C:endoplasmic reticulum lumen"/>
    <property type="evidence" value="ECO:0007669"/>
    <property type="project" value="TreeGrafter"/>
</dbReference>
<evidence type="ECO:0000256" key="1">
    <source>
        <dbReference type="ARBA" id="ARBA00005742"/>
    </source>
</evidence>
<dbReference type="Gene3D" id="3.40.30.50">
    <property type="entry name" value="Sep15/SelM thioredoxin-like domain, active-site redox motif"/>
    <property type="match status" value="1"/>
</dbReference>
<proteinExistence type="inferred from homology"/>
<dbReference type="Proteomes" id="UP000694406">
    <property type="component" value="Unplaced"/>
</dbReference>
<feature type="region of interest" description="Disordered" evidence="5">
    <location>
        <begin position="101"/>
        <end position="141"/>
    </location>
</feature>
<dbReference type="InterPro" id="IPR039992">
    <property type="entry name" value="Sep15_SelM"/>
</dbReference>
<feature type="domain" description="Selenoprotein F/M" evidence="7">
    <location>
        <begin position="37"/>
        <end position="96"/>
    </location>
</feature>
<dbReference type="SUPFAM" id="SSF52833">
    <property type="entry name" value="Thioredoxin-like"/>
    <property type="match status" value="1"/>
</dbReference>
<evidence type="ECO:0000256" key="5">
    <source>
        <dbReference type="SAM" id="MobiDB-lite"/>
    </source>
</evidence>
<accession>A0A8C5SEC3</accession>
<dbReference type="InterPro" id="IPR014912">
    <property type="entry name" value="Sep15_SelM_dom"/>
</dbReference>
<reference evidence="8" key="1">
    <citation type="submission" date="2025-08" db="UniProtKB">
        <authorList>
            <consortium name="Ensembl"/>
        </authorList>
    </citation>
    <scope>IDENTIFICATION</scope>
</reference>
<evidence type="ECO:0000256" key="4">
    <source>
        <dbReference type="ARBA" id="ARBA00040773"/>
    </source>
</evidence>
<dbReference type="InterPro" id="IPR036249">
    <property type="entry name" value="Thioredoxin-like_sf"/>
</dbReference>
<evidence type="ECO:0000259" key="7">
    <source>
        <dbReference type="Pfam" id="PF08806"/>
    </source>
</evidence>
<evidence type="ECO:0000256" key="2">
    <source>
        <dbReference type="ARBA" id="ARBA00022729"/>
    </source>
</evidence>
<evidence type="ECO:0000313" key="9">
    <source>
        <dbReference type="Proteomes" id="UP000694406"/>
    </source>
</evidence>
<dbReference type="Pfam" id="PF08806">
    <property type="entry name" value="Sep15_SelM"/>
    <property type="match status" value="1"/>
</dbReference>
<feature type="signal peptide" evidence="6">
    <location>
        <begin position="1"/>
        <end position="20"/>
    </location>
</feature>
<dbReference type="PANTHER" id="PTHR13077">
    <property type="entry name" value="SELENOPROTEIN F"/>
    <property type="match status" value="1"/>
</dbReference>
<evidence type="ECO:0000256" key="6">
    <source>
        <dbReference type="SAM" id="SignalP"/>
    </source>
</evidence>
<feature type="chain" id="PRO_5034844002" description="Selenoprotein M" evidence="6">
    <location>
        <begin position="21"/>
        <end position="141"/>
    </location>
</feature>
<gene>
    <name evidence="8" type="primary">SELENOM</name>
</gene>
<dbReference type="InterPro" id="IPR038219">
    <property type="entry name" value="Sep15/SelM_sf"/>
</dbReference>
<dbReference type="Ensembl" id="ENSLLTT00000017786.1">
    <property type="protein sequence ID" value="ENSLLTP00000017142.1"/>
    <property type="gene ID" value="ENSLLTG00000013042.1"/>
</dbReference>
<keyword evidence="2 6" id="KW-0732">Signal</keyword>
<protein>
    <recommendedName>
        <fullName evidence="4">Selenoprotein M</fullName>
    </recommendedName>
</protein>
<name>A0A8C5SEC3_LATLA</name>
<reference evidence="8" key="2">
    <citation type="submission" date="2025-09" db="UniProtKB">
        <authorList>
            <consortium name="Ensembl"/>
        </authorList>
    </citation>
    <scope>IDENTIFICATION</scope>
</reference>
<evidence type="ECO:0000256" key="3">
    <source>
        <dbReference type="ARBA" id="ARBA00022933"/>
    </source>
</evidence>
<dbReference type="AlphaFoldDB" id="A0A8C5SEC3"/>
<keyword evidence="3" id="KW-0712">Selenocysteine</keyword>
<evidence type="ECO:0000313" key="8">
    <source>
        <dbReference type="Ensembl" id="ENSLLTP00000017142.1"/>
    </source>
</evidence>
<keyword evidence="9" id="KW-1185">Reference proteome</keyword>
<sequence length="141" mass="15847">MGPLLPLLLGLLSAVAPLRAVQIDRSRLQWLARGKVEVKAFINEDLPLYHNMDLKYLAGADPELILLNIQFEELQRIPLSDMSRDEINQLMQELGFYRKETPDSPVPEAFQMAPANSLPPDVEAMKSRHRKEKKGAGGSDL</sequence>
<dbReference type="PANTHER" id="PTHR13077:SF7">
    <property type="entry name" value="SELENOPROTEIN M"/>
    <property type="match status" value="1"/>
</dbReference>
<organism evidence="8 9">
    <name type="scientific">Laticauda laticaudata</name>
    <name type="common">Blue-ringed sea krait</name>
    <name type="synonym">Blue-lipped sea krait</name>
    <dbReference type="NCBI Taxonomy" id="8630"/>
    <lineage>
        <taxon>Eukaryota</taxon>
        <taxon>Metazoa</taxon>
        <taxon>Chordata</taxon>
        <taxon>Craniata</taxon>
        <taxon>Vertebrata</taxon>
        <taxon>Euteleostomi</taxon>
        <taxon>Lepidosauria</taxon>
        <taxon>Squamata</taxon>
        <taxon>Bifurcata</taxon>
        <taxon>Unidentata</taxon>
        <taxon>Episquamata</taxon>
        <taxon>Toxicofera</taxon>
        <taxon>Serpentes</taxon>
        <taxon>Colubroidea</taxon>
        <taxon>Elapidae</taxon>
        <taxon>Laticaudinae</taxon>
        <taxon>Laticauda</taxon>
    </lineage>
</organism>